<reference evidence="1" key="1">
    <citation type="submission" date="2021-12" db="EMBL/GenBank/DDBJ databases">
        <title>Enterovibrio ZSDZ35 sp. nov. and Enterovibrio ZSDZ42 sp. nov., isolated from coastal seawater in Qingdao.</title>
        <authorList>
            <person name="Zhang P."/>
        </authorList>
    </citation>
    <scope>NUCLEOTIDE SEQUENCE</scope>
    <source>
        <strain evidence="1">ZSDZ42</strain>
    </source>
</reference>
<evidence type="ECO:0000313" key="2">
    <source>
        <dbReference type="Proteomes" id="UP001149400"/>
    </source>
</evidence>
<dbReference type="EMBL" id="JAJUBC010000001">
    <property type="protein sequence ID" value="MDD1791607.1"/>
    <property type="molecule type" value="Genomic_DNA"/>
</dbReference>
<protein>
    <submittedName>
        <fullName evidence="1">Uncharacterized protein</fullName>
    </submittedName>
</protein>
<gene>
    <name evidence="1" type="ORF">LRP50_00500</name>
</gene>
<sequence length="207" mass="23513">MDSQLYLVVNQIQCLGQQVSKRLAEKGNVVVYLDDDEQEGYRLAAEEPRIRYRYCQPKDENMILSEVEWTQRCVSSIDGIVAMVSAAEVQGIRMPLEDHSLFSSVVLKESVQTLPLTYVIVSNDDTQTESLKAIHLALCAQSHLYEKPSALRVNYVVISTKADEKLMESSVFSDISTDVSNLIHYLTSSHARAIYRQAFYIENLRDK</sequence>
<accession>A0ABT5QWC3</accession>
<dbReference type="Proteomes" id="UP001149400">
    <property type="component" value="Unassembled WGS sequence"/>
</dbReference>
<keyword evidence="2" id="KW-1185">Reference proteome</keyword>
<proteinExistence type="predicted"/>
<organism evidence="1 2">
    <name type="scientific">Enterovibrio gelatinilyticus</name>
    <dbReference type="NCBI Taxonomy" id="2899819"/>
    <lineage>
        <taxon>Bacteria</taxon>
        <taxon>Pseudomonadati</taxon>
        <taxon>Pseudomonadota</taxon>
        <taxon>Gammaproteobacteria</taxon>
        <taxon>Vibrionales</taxon>
        <taxon>Vibrionaceae</taxon>
        <taxon>Enterovibrio</taxon>
    </lineage>
</organism>
<dbReference type="RefSeq" id="WP_274162561.1">
    <property type="nucleotide sequence ID" value="NZ_JAJUBC010000001.1"/>
</dbReference>
<name>A0ABT5QWC3_9GAMM</name>
<comment type="caution">
    <text evidence="1">The sequence shown here is derived from an EMBL/GenBank/DDBJ whole genome shotgun (WGS) entry which is preliminary data.</text>
</comment>
<evidence type="ECO:0000313" key="1">
    <source>
        <dbReference type="EMBL" id="MDD1791607.1"/>
    </source>
</evidence>